<feature type="transmembrane region" description="Helical" evidence="2">
    <location>
        <begin position="184"/>
        <end position="210"/>
    </location>
</feature>
<evidence type="ECO:0000313" key="4">
    <source>
        <dbReference type="Proteomes" id="UP000269591"/>
    </source>
</evidence>
<gene>
    <name evidence="3" type="ORF">DMP06_02040</name>
</gene>
<keyword evidence="2" id="KW-0472">Membrane</keyword>
<feature type="transmembrane region" description="Helical" evidence="2">
    <location>
        <begin position="73"/>
        <end position="96"/>
    </location>
</feature>
<feature type="transmembrane region" description="Helical" evidence="2">
    <location>
        <begin position="116"/>
        <end position="133"/>
    </location>
</feature>
<keyword evidence="2" id="KW-1133">Transmembrane helix</keyword>
<dbReference type="AlphaFoldDB" id="A0A3N0B3R9"/>
<feature type="compositionally biased region" description="Basic and acidic residues" evidence="1">
    <location>
        <begin position="278"/>
        <end position="291"/>
    </location>
</feature>
<dbReference type="EMBL" id="QIBX01000002">
    <property type="protein sequence ID" value="RNL41389.1"/>
    <property type="molecule type" value="Genomic_DNA"/>
</dbReference>
<feature type="region of interest" description="Disordered" evidence="1">
    <location>
        <begin position="254"/>
        <end position="346"/>
    </location>
</feature>
<name>A0A3N0B3R9_9ACTN</name>
<reference evidence="4" key="1">
    <citation type="submission" date="2018-05" db="EMBL/GenBank/DDBJ databases">
        <title>Genome Sequencing of selected type strains of the family Eggerthellaceae.</title>
        <authorList>
            <person name="Danylec N."/>
            <person name="Stoll D.A."/>
            <person name="Doetsch A."/>
            <person name="Huch M."/>
        </authorList>
    </citation>
    <scope>NUCLEOTIDE SEQUENCE [LARGE SCALE GENOMIC DNA]</scope>
    <source>
        <strain evidence="4">DSM 24851</strain>
    </source>
</reference>
<evidence type="ECO:0000313" key="3">
    <source>
        <dbReference type="EMBL" id="RNL41389.1"/>
    </source>
</evidence>
<feature type="transmembrane region" description="Helical" evidence="2">
    <location>
        <begin position="31"/>
        <end position="53"/>
    </location>
</feature>
<evidence type="ECO:0000256" key="2">
    <source>
        <dbReference type="SAM" id="Phobius"/>
    </source>
</evidence>
<accession>A0A3N0B3R9</accession>
<protein>
    <submittedName>
        <fullName evidence="3">Uncharacterized protein</fullName>
    </submittedName>
</protein>
<organism evidence="3 4">
    <name type="scientific">Slackia equolifaciens</name>
    <dbReference type="NCBI Taxonomy" id="498718"/>
    <lineage>
        <taxon>Bacteria</taxon>
        <taxon>Bacillati</taxon>
        <taxon>Actinomycetota</taxon>
        <taxon>Coriobacteriia</taxon>
        <taxon>Eggerthellales</taxon>
        <taxon>Eggerthellaceae</taxon>
        <taxon>Slackia</taxon>
    </lineage>
</organism>
<dbReference type="RefSeq" id="WP_123208087.1">
    <property type="nucleotide sequence ID" value="NZ_JBHTHO010000036.1"/>
</dbReference>
<proteinExistence type="predicted"/>
<evidence type="ECO:0000256" key="1">
    <source>
        <dbReference type="SAM" id="MobiDB-lite"/>
    </source>
</evidence>
<feature type="compositionally biased region" description="Basic and acidic residues" evidence="1">
    <location>
        <begin position="254"/>
        <end position="269"/>
    </location>
</feature>
<sequence>MFEPITIDDGREEQDVSTSYRRDDDEGRPEIEVLGVAAVVLAAIAFFVCWQFLRGLLDYLDWQWSWEALEFDMPLDIPGFMDLALIGLIVCMLAAVQPYFARLMRRPWNGWSDTSLGLYWLGSAVCAWCLMSASNLGLPLEIISHLGISIDDWGVAAQLSYIVLSVVVYVLIASFTKNNPGPLAALGLCLSPLVAAASGIILLAIGIAYLTTIALKKIGAALNAEDEEEDEWTDEDDELLGDLIFKWHRTRKEDVCEQERPSTRDDESMRPTSNPFEADSRHKTVAERQDEAQPDGADCDLSQNEASHATPAPLTDANADEAPERDSGLQADSSDAEQNDDRSTRS</sequence>
<keyword evidence="4" id="KW-1185">Reference proteome</keyword>
<dbReference type="Proteomes" id="UP000269591">
    <property type="component" value="Unassembled WGS sequence"/>
</dbReference>
<keyword evidence="2" id="KW-0812">Transmembrane</keyword>
<feature type="region of interest" description="Disordered" evidence="1">
    <location>
        <begin position="1"/>
        <end position="25"/>
    </location>
</feature>
<feature type="transmembrane region" description="Helical" evidence="2">
    <location>
        <begin position="153"/>
        <end position="172"/>
    </location>
</feature>
<comment type="caution">
    <text evidence="3">The sequence shown here is derived from an EMBL/GenBank/DDBJ whole genome shotgun (WGS) entry which is preliminary data.</text>
</comment>